<dbReference type="EMBL" id="JRPD02000005">
    <property type="protein sequence ID" value="TLE00813.1"/>
    <property type="molecule type" value="Genomic_DNA"/>
</dbReference>
<dbReference type="Proteomes" id="UP000029922">
    <property type="component" value="Unassembled WGS sequence"/>
</dbReference>
<organism evidence="8 9">
    <name type="scientific">Helicobacter muridarum</name>
    <dbReference type="NCBI Taxonomy" id="216"/>
    <lineage>
        <taxon>Bacteria</taxon>
        <taxon>Pseudomonadati</taxon>
        <taxon>Campylobacterota</taxon>
        <taxon>Epsilonproteobacteria</taxon>
        <taxon>Campylobacterales</taxon>
        <taxon>Helicobacteraceae</taxon>
        <taxon>Helicobacter</taxon>
    </lineage>
</organism>
<sequence length="298" mass="34097">MLTKESIFTSAHAFSSRFQIQGPFSTQKLNNNVKMPIFGFGTYGLNGEKGVNAILNALNDGYRLIDTATRYDTEREVGEAVIRSKIPRDDIFITSKLWNDKTTSDETIESVNESLAKLKMDYIDLYLIHFPQPKKSGPKWLERDINVWEAMEKLYKQGKVKAIGISNFYPHHLEAFIPECNIKPMVNQIEVHPFYVDDKLIDICRHHKIAIQAYSPLARGKEALLNPVLKKIGNKYNKTVAQVMLRWSLQKGFVPLPRSANPDRIRENINVFDFSLNANDMSLINKLKVTNNKIIPIS</sequence>
<evidence type="ECO:0000256" key="6">
    <source>
        <dbReference type="PIRSR" id="PIRSR000097-3"/>
    </source>
</evidence>
<dbReference type="PIRSF" id="PIRSF000097">
    <property type="entry name" value="AKR"/>
    <property type="match status" value="1"/>
</dbReference>
<keyword evidence="3" id="KW-0560">Oxidoreductase</keyword>
<dbReference type="PROSITE" id="PS00798">
    <property type="entry name" value="ALDOKETO_REDUCTASE_1"/>
    <property type="match status" value="1"/>
</dbReference>
<evidence type="ECO:0000256" key="4">
    <source>
        <dbReference type="PIRSR" id="PIRSR000097-1"/>
    </source>
</evidence>
<evidence type="ECO:0000313" key="8">
    <source>
        <dbReference type="EMBL" id="TLE00813.1"/>
    </source>
</evidence>
<dbReference type="SUPFAM" id="SSF51430">
    <property type="entry name" value="NAD(P)-linked oxidoreductase"/>
    <property type="match status" value="1"/>
</dbReference>
<comment type="similarity">
    <text evidence="1">Belongs to the aldo/keto reductase family.</text>
</comment>
<dbReference type="OrthoDB" id="5328358at2"/>
<gene>
    <name evidence="8" type="ORF">LS73_003485</name>
</gene>
<dbReference type="PROSITE" id="PS00062">
    <property type="entry name" value="ALDOKETO_REDUCTASE_2"/>
    <property type="match status" value="1"/>
</dbReference>
<dbReference type="PRINTS" id="PR00069">
    <property type="entry name" value="ALDKETRDTASE"/>
</dbReference>
<comment type="caution">
    <text evidence="8">The sequence shown here is derived from an EMBL/GenBank/DDBJ whole genome shotgun (WGS) entry which is preliminary data.</text>
</comment>
<dbReference type="AlphaFoldDB" id="A0A4V6I3P7"/>
<evidence type="ECO:0000256" key="2">
    <source>
        <dbReference type="ARBA" id="ARBA00022857"/>
    </source>
</evidence>
<feature type="domain" description="NADP-dependent oxidoreductase" evidence="7">
    <location>
        <begin position="39"/>
        <end position="287"/>
    </location>
</feature>
<evidence type="ECO:0000256" key="1">
    <source>
        <dbReference type="ARBA" id="ARBA00007905"/>
    </source>
</evidence>
<protein>
    <submittedName>
        <fullName evidence="8">Aldo/keto reductase</fullName>
    </submittedName>
</protein>
<proteinExistence type="inferred from homology"/>
<dbReference type="PROSITE" id="PS00063">
    <property type="entry name" value="ALDOKETO_REDUCTASE_3"/>
    <property type="match status" value="1"/>
</dbReference>
<dbReference type="InterPro" id="IPR023210">
    <property type="entry name" value="NADP_OxRdtase_dom"/>
</dbReference>
<keyword evidence="2" id="KW-0521">NADP</keyword>
<dbReference type="PANTHER" id="PTHR43827:SF3">
    <property type="entry name" value="NADP-DEPENDENT OXIDOREDUCTASE DOMAIN-CONTAINING PROTEIN"/>
    <property type="match status" value="1"/>
</dbReference>
<dbReference type="Pfam" id="PF00248">
    <property type="entry name" value="Aldo_ket_red"/>
    <property type="match status" value="1"/>
</dbReference>
<dbReference type="STRING" id="216.LS73_00055"/>
<feature type="active site" description="Proton donor" evidence="4">
    <location>
        <position position="71"/>
    </location>
</feature>
<dbReference type="Gene3D" id="3.20.20.100">
    <property type="entry name" value="NADP-dependent oxidoreductase domain"/>
    <property type="match status" value="1"/>
</dbReference>
<name>A0A4V6I3P7_9HELI</name>
<evidence type="ECO:0000259" key="7">
    <source>
        <dbReference type="Pfam" id="PF00248"/>
    </source>
</evidence>
<dbReference type="GO" id="GO:0016616">
    <property type="term" value="F:oxidoreductase activity, acting on the CH-OH group of donors, NAD or NADP as acceptor"/>
    <property type="evidence" value="ECO:0007669"/>
    <property type="project" value="UniProtKB-ARBA"/>
</dbReference>
<dbReference type="InterPro" id="IPR018170">
    <property type="entry name" value="Aldo/ket_reductase_CS"/>
</dbReference>
<dbReference type="CDD" id="cd19071">
    <property type="entry name" value="AKR_AKR1-5-like"/>
    <property type="match status" value="1"/>
</dbReference>
<evidence type="ECO:0000256" key="3">
    <source>
        <dbReference type="ARBA" id="ARBA00023002"/>
    </source>
</evidence>
<accession>A0A4V6I3P7</accession>
<evidence type="ECO:0000313" key="9">
    <source>
        <dbReference type="Proteomes" id="UP000029922"/>
    </source>
</evidence>
<reference evidence="8 9" key="1">
    <citation type="journal article" date="2014" name="Genome Announc.">
        <title>Draft genome sequences of eight enterohepatic helicobacter species isolated from both laboratory and wild rodents.</title>
        <authorList>
            <person name="Sheh A."/>
            <person name="Shen Z."/>
            <person name="Fox J.G."/>
        </authorList>
    </citation>
    <scope>NUCLEOTIDE SEQUENCE [LARGE SCALE GENOMIC DNA]</scope>
    <source>
        <strain evidence="8 9">ST1</strain>
    </source>
</reference>
<evidence type="ECO:0000256" key="5">
    <source>
        <dbReference type="PIRSR" id="PIRSR000097-2"/>
    </source>
</evidence>
<dbReference type="PANTHER" id="PTHR43827">
    <property type="entry name" value="2,5-DIKETO-D-GLUCONIC ACID REDUCTASE"/>
    <property type="match status" value="1"/>
</dbReference>
<dbReference type="FunFam" id="3.20.20.100:FF:000015">
    <property type="entry name" value="Oxidoreductase, aldo/keto reductase family"/>
    <property type="match status" value="1"/>
</dbReference>
<dbReference type="InterPro" id="IPR036812">
    <property type="entry name" value="NAD(P)_OxRdtase_dom_sf"/>
</dbReference>
<feature type="binding site" evidence="5">
    <location>
        <position position="129"/>
    </location>
    <ligand>
        <name>substrate</name>
    </ligand>
</feature>
<feature type="site" description="Lowers pKa of active site Tyr" evidence="6">
    <location>
        <position position="96"/>
    </location>
</feature>
<dbReference type="InterPro" id="IPR020471">
    <property type="entry name" value="AKR"/>
</dbReference>